<organism evidence="2 3">
    <name type="scientific">Rhodopila globiformis</name>
    <name type="common">Rhodopseudomonas globiformis</name>
    <dbReference type="NCBI Taxonomy" id="1071"/>
    <lineage>
        <taxon>Bacteria</taxon>
        <taxon>Pseudomonadati</taxon>
        <taxon>Pseudomonadota</taxon>
        <taxon>Alphaproteobacteria</taxon>
        <taxon>Acetobacterales</taxon>
        <taxon>Acetobacteraceae</taxon>
        <taxon>Rhodopila</taxon>
    </lineage>
</organism>
<evidence type="ECO:0000313" key="2">
    <source>
        <dbReference type="EMBL" id="PPQ29130.1"/>
    </source>
</evidence>
<keyword evidence="3" id="KW-1185">Reference proteome</keyword>
<dbReference type="Gene3D" id="2.60.120.10">
    <property type="entry name" value="Jelly Rolls"/>
    <property type="match status" value="1"/>
</dbReference>
<sequence length="188" mass="19744">MGTPLRGTPLRGTPLRENDMTKPLAFTFRDDGAIPNSRLPLLVYRNAVPADAAAIERLFAANHWPPAWRDGVYPFHHFHSTAHEVLGVARGEVAVLFGGPGGEVLRAQAGDVIVVPAGVAHCRQGQTDDLLIVGAYPANGPGPDLRRGDPAEHDAAVRAITAVPAPAADPVQGPAGALAELWSPVRSV</sequence>
<dbReference type="InterPro" id="IPR047121">
    <property type="entry name" value="YjiB-like"/>
</dbReference>
<evidence type="ECO:0000259" key="1">
    <source>
        <dbReference type="Pfam" id="PF00190"/>
    </source>
</evidence>
<comment type="caution">
    <text evidence="2">The sequence shown here is derived from an EMBL/GenBank/DDBJ whole genome shotgun (WGS) entry which is preliminary data.</text>
</comment>
<feature type="domain" description="Cupin type-1" evidence="1">
    <location>
        <begin position="77"/>
        <end position="134"/>
    </location>
</feature>
<dbReference type="InterPro" id="IPR011051">
    <property type="entry name" value="RmlC_Cupin_sf"/>
</dbReference>
<evidence type="ECO:0000313" key="3">
    <source>
        <dbReference type="Proteomes" id="UP000239724"/>
    </source>
</evidence>
<protein>
    <recommendedName>
        <fullName evidence="1">Cupin type-1 domain-containing protein</fullName>
    </recommendedName>
</protein>
<dbReference type="PANTHER" id="PTHR36448">
    <property type="entry name" value="BLR7373 PROTEIN"/>
    <property type="match status" value="1"/>
</dbReference>
<dbReference type="SUPFAM" id="SSF51182">
    <property type="entry name" value="RmlC-like cupins"/>
    <property type="match status" value="1"/>
</dbReference>
<dbReference type="AlphaFoldDB" id="A0A2S6N3D8"/>
<dbReference type="Proteomes" id="UP000239724">
    <property type="component" value="Unassembled WGS sequence"/>
</dbReference>
<dbReference type="InterPro" id="IPR014710">
    <property type="entry name" value="RmlC-like_jellyroll"/>
</dbReference>
<name>A0A2S6N3D8_RHOGL</name>
<dbReference type="InterPro" id="IPR006045">
    <property type="entry name" value="Cupin_1"/>
</dbReference>
<dbReference type="PANTHER" id="PTHR36448:SF2">
    <property type="entry name" value="CUPIN TYPE-1 DOMAIN-CONTAINING PROTEIN"/>
    <property type="match status" value="1"/>
</dbReference>
<dbReference type="EMBL" id="NHRY01000232">
    <property type="protein sequence ID" value="PPQ29130.1"/>
    <property type="molecule type" value="Genomic_DNA"/>
</dbReference>
<dbReference type="CDD" id="cd02219">
    <property type="entry name" value="cupin_YjlB-like"/>
    <property type="match status" value="1"/>
</dbReference>
<reference evidence="2 3" key="1">
    <citation type="journal article" date="2018" name="Arch. Microbiol.">
        <title>New insights into the metabolic potential of the phototrophic purple bacterium Rhodopila globiformis DSM 161(T) from its draft genome sequence and evidence for a vanadium-dependent nitrogenase.</title>
        <authorList>
            <person name="Imhoff J.F."/>
            <person name="Rahn T."/>
            <person name="Kunzel S."/>
            <person name="Neulinger S.C."/>
        </authorList>
    </citation>
    <scope>NUCLEOTIDE SEQUENCE [LARGE SCALE GENOMIC DNA]</scope>
    <source>
        <strain evidence="2 3">DSM 161</strain>
    </source>
</reference>
<dbReference type="OrthoDB" id="9791759at2"/>
<dbReference type="PIRSF" id="PIRSF019307">
    <property type="entry name" value="UCP019307"/>
    <property type="match status" value="1"/>
</dbReference>
<accession>A0A2S6N3D8</accession>
<dbReference type="InterPro" id="IPR014500">
    <property type="entry name" value="UCP019307_cupin"/>
</dbReference>
<proteinExistence type="predicted"/>
<dbReference type="Pfam" id="PF00190">
    <property type="entry name" value="Cupin_1"/>
    <property type="match status" value="1"/>
</dbReference>
<gene>
    <name evidence="2" type="ORF">CCS01_22300</name>
</gene>